<keyword evidence="1" id="KW-0946">Virion</keyword>
<evidence type="ECO:0000313" key="1">
    <source>
        <dbReference type="EMBL" id="SDJ18458.1"/>
    </source>
</evidence>
<proteinExistence type="predicted"/>
<organism evidence="1 2">
    <name type="scientific">Natribacillus halophilus</name>
    <dbReference type="NCBI Taxonomy" id="549003"/>
    <lineage>
        <taxon>Bacteria</taxon>
        <taxon>Bacillati</taxon>
        <taxon>Bacillota</taxon>
        <taxon>Bacilli</taxon>
        <taxon>Bacillales</taxon>
        <taxon>Bacillaceae</taxon>
        <taxon>Natribacillus</taxon>
    </lineage>
</organism>
<keyword evidence="2" id="KW-1185">Reference proteome</keyword>
<dbReference type="InterPro" id="IPR014254">
    <property type="entry name" value="Spore_coat_YutH"/>
</dbReference>
<dbReference type="InterPro" id="IPR047175">
    <property type="entry name" value="CotS-like"/>
</dbReference>
<dbReference type="Proteomes" id="UP000198853">
    <property type="component" value="Unassembled WGS sequence"/>
</dbReference>
<gene>
    <name evidence="1" type="ORF">SAMN04488123_11926</name>
</gene>
<accession>A0A1G8RN78</accession>
<dbReference type="GO" id="GO:0042601">
    <property type="term" value="C:endospore-forming forespore"/>
    <property type="evidence" value="ECO:0007669"/>
    <property type="project" value="TreeGrafter"/>
</dbReference>
<sequence>MPALFEKNIYEQYGLYCDEKFSFGQYEGFRSGEHTYVLMPSLRRQDHLRVQMAWATELQSMGIPQIAELVPDVNEKAVTKVDGMQQLLFRLPQWSPREGAEATSEGETLALIHAFSRGWVPEVGELHLYGRWLSLWEARMEQLEAFQQTIAHRLQKTAFDEQFLYTFPYYLGRAETAMQWLVEEGREQLLPPYEATITHTRFTPRAWMVADEHRTQVKMPLSFVYDHPARDIGEQLRYWYEKDDEAEAADFLQKYTHGQPLPSQTWALVGARLLFPLSYIELVEEHYMNEGVSDARSSVSEEPLEMALAGEERYMKHISQCLRAELPEVANAHWFTRERLAKFFSM</sequence>
<dbReference type="AlphaFoldDB" id="A0A1G8RN78"/>
<name>A0A1G8RN78_9BACI</name>
<evidence type="ECO:0000313" key="2">
    <source>
        <dbReference type="Proteomes" id="UP000198853"/>
    </source>
</evidence>
<dbReference type="PANTHER" id="PTHR39179:SF2">
    <property type="entry name" value="ENDOSPORE COAT-ASSOCIATED PROTEIN YUTH"/>
    <property type="match status" value="1"/>
</dbReference>
<dbReference type="SUPFAM" id="SSF56112">
    <property type="entry name" value="Protein kinase-like (PK-like)"/>
    <property type="match status" value="1"/>
</dbReference>
<reference evidence="1 2" key="1">
    <citation type="submission" date="2016-10" db="EMBL/GenBank/DDBJ databases">
        <authorList>
            <person name="de Groot N.N."/>
        </authorList>
    </citation>
    <scope>NUCLEOTIDE SEQUENCE [LARGE SCALE GENOMIC DNA]</scope>
    <source>
        <strain evidence="1 2">DSM 21771</strain>
    </source>
</reference>
<dbReference type="EMBL" id="FNEN01000019">
    <property type="protein sequence ID" value="SDJ18458.1"/>
    <property type="molecule type" value="Genomic_DNA"/>
</dbReference>
<dbReference type="Gene3D" id="3.90.1200.10">
    <property type="match status" value="1"/>
</dbReference>
<protein>
    <submittedName>
        <fullName evidence="1">Spore coat protein YutH</fullName>
    </submittedName>
</protein>
<dbReference type="PANTHER" id="PTHR39179">
    <property type="entry name" value="SPORE COAT PROTEIN I"/>
    <property type="match status" value="1"/>
</dbReference>
<keyword evidence="1" id="KW-0167">Capsid protein</keyword>
<dbReference type="InterPro" id="IPR011009">
    <property type="entry name" value="Kinase-like_dom_sf"/>
</dbReference>
<dbReference type="NCBIfam" id="TIGR02905">
    <property type="entry name" value="spore_yutH"/>
    <property type="match status" value="1"/>
</dbReference>